<feature type="compositionally biased region" description="Pro residues" evidence="1">
    <location>
        <begin position="250"/>
        <end position="266"/>
    </location>
</feature>
<comment type="caution">
    <text evidence="2">The sequence shown here is derived from an EMBL/GenBank/DDBJ whole genome shotgun (WGS) entry which is preliminary data.</text>
</comment>
<reference evidence="2 3" key="1">
    <citation type="submission" date="2024-03" db="EMBL/GenBank/DDBJ databases">
        <title>Adaptation during the transition from Ophiocordyceps entomopathogen to insect associate is accompanied by gene loss and intensified selection.</title>
        <authorList>
            <person name="Ward C.M."/>
            <person name="Onetto C.A."/>
            <person name="Borneman A.R."/>
        </authorList>
    </citation>
    <scope>NUCLEOTIDE SEQUENCE [LARGE SCALE GENOMIC DNA]</scope>
    <source>
        <strain evidence="2">AWRI1</strain>
        <tissue evidence="2">Single Adult Female</tissue>
    </source>
</reference>
<feature type="compositionally biased region" description="Pro residues" evidence="1">
    <location>
        <begin position="144"/>
        <end position="176"/>
    </location>
</feature>
<evidence type="ECO:0000313" key="2">
    <source>
        <dbReference type="EMBL" id="KAK7590461.1"/>
    </source>
</evidence>
<feature type="region of interest" description="Disordered" evidence="1">
    <location>
        <begin position="70"/>
        <end position="110"/>
    </location>
</feature>
<keyword evidence="3" id="KW-1185">Reference proteome</keyword>
<dbReference type="Proteomes" id="UP001367676">
    <property type="component" value="Unassembled WGS sequence"/>
</dbReference>
<protein>
    <submittedName>
        <fullName evidence="2">Uncharacterized protein</fullName>
    </submittedName>
</protein>
<name>A0AAN9Y3H2_9HEMI</name>
<feature type="region of interest" description="Disordered" evidence="1">
    <location>
        <begin position="136"/>
        <end position="338"/>
    </location>
</feature>
<accession>A0AAN9Y3H2</accession>
<dbReference type="AlphaFoldDB" id="A0AAN9Y3H2"/>
<sequence>MGVLEVAELESDVRFWRRLSPSEMWPNKDEKWSKMDLNGDSSNWMDLCMNELCVEWRQLNSRISAIQDQVRAEGRRRPASVSIDRRNPRPSLPRGRPPRGGYRHQPREESPVRWELPVIRLERVTVPVAGAPSVPVEVASSAPRSPPLTTPPPSSPAPSPPPSSPTPSPPASPPASPQASHPASPPATPPPSTPPATPSPASTIAVTPPPTAPRRSPQPTSPLSPSSPVSSSSSASASPPQPFELDITPPCTPPVTLPVTPPPVAPHSPIVSGDVIQSPPVLHIPSPPETFDDSYHSYTPNIPMAAESSSRIPSPQPLPTPTPQPLPPNVKPLPPKKFIPPVLLHSSVEPPASDQRTLDALRMVASLRKRRKLTPKIVPRAPRPSPSRSSPSPSPST</sequence>
<proteinExistence type="predicted"/>
<gene>
    <name evidence="2" type="ORF">V9T40_002074</name>
</gene>
<evidence type="ECO:0000256" key="1">
    <source>
        <dbReference type="SAM" id="MobiDB-lite"/>
    </source>
</evidence>
<feature type="region of interest" description="Disordered" evidence="1">
    <location>
        <begin position="367"/>
        <end position="397"/>
    </location>
</feature>
<dbReference type="PRINTS" id="PR01217">
    <property type="entry name" value="PRICHEXTENSN"/>
</dbReference>
<feature type="compositionally biased region" description="Pro residues" evidence="1">
    <location>
        <begin position="314"/>
        <end position="338"/>
    </location>
</feature>
<evidence type="ECO:0000313" key="3">
    <source>
        <dbReference type="Proteomes" id="UP001367676"/>
    </source>
</evidence>
<feature type="compositionally biased region" description="Pro residues" evidence="1">
    <location>
        <begin position="183"/>
        <end position="198"/>
    </location>
</feature>
<feature type="compositionally biased region" description="Low complexity" evidence="1">
    <location>
        <begin position="213"/>
        <end position="238"/>
    </location>
</feature>
<dbReference type="EMBL" id="JBBCAQ010000022">
    <property type="protein sequence ID" value="KAK7590461.1"/>
    <property type="molecule type" value="Genomic_DNA"/>
</dbReference>
<organism evidence="2 3">
    <name type="scientific">Parthenolecanium corni</name>
    <dbReference type="NCBI Taxonomy" id="536013"/>
    <lineage>
        <taxon>Eukaryota</taxon>
        <taxon>Metazoa</taxon>
        <taxon>Ecdysozoa</taxon>
        <taxon>Arthropoda</taxon>
        <taxon>Hexapoda</taxon>
        <taxon>Insecta</taxon>
        <taxon>Pterygota</taxon>
        <taxon>Neoptera</taxon>
        <taxon>Paraneoptera</taxon>
        <taxon>Hemiptera</taxon>
        <taxon>Sternorrhyncha</taxon>
        <taxon>Coccoidea</taxon>
        <taxon>Coccidae</taxon>
        <taxon>Parthenolecanium</taxon>
    </lineage>
</organism>